<evidence type="ECO:0000256" key="6">
    <source>
        <dbReference type="PROSITE-ProRule" id="PRU01373"/>
    </source>
</evidence>
<dbReference type="GO" id="GO:0008360">
    <property type="term" value="P:regulation of cell shape"/>
    <property type="evidence" value="ECO:0007669"/>
    <property type="project" value="UniProtKB-UniRule"/>
</dbReference>
<evidence type="ECO:0000256" key="1">
    <source>
        <dbReference type="ARBA" id="ARBA00004752"/>
    </source>
</evidence>
<name>E0U612_GLOV7</name>
<evidence type="ECO:0000313" key="10">
    <source>
        <dbReference type="Proteomes" id="UP000008206"/>
    </source>
</evidence>
<dbReference type="Proteomes" id="UP000008206">
    <property type="component" value="Chromosome"/>
</dbReference>
<dbReference type="InterPro" id="IPR005490">
    <property type="entry name" value="LD_TPept_cat_dom"/>
</dbReference>
<evidence type="ECO:0000256" key="3">
    <source>
        <dbReference type="ARBA" id="ARBA00022960"/>
    </source>
</evidence>
<evidence type="ECO:0000256" key="2">
    <source>
        <dbReference type="ARBA" id="ARBA00022679"/>
    </source>
</evidence>
<accession>E0U612</accession>
<proteinExistence type="predicted"/>
<feature type="active site" description="Nucleophile" evidence="6">
    <location>
        <position position="156"/>
    </location>
</feature>
<keyword evidence="3 6" id="KW-0133">Cell shape</keyword>
<evidence type="ECO:0000256" key="5">
    <source>
        <dbReference type="ARBA" id="ARBA00023316"/>
    </source>
</evidence>
<keyword evidence="5 6" id="KW-0961">Cell wall biogenesis/degradation</keyword>
<dbReference type="KEGG" id="cyj:Cyan7822_5240"/>
<feature type="active site" description="Proton donor/acceptor" evidence="6">
    <location>
        <position position="139"/>
    </location>
</feature>
<dbReference type="GO" id="GO:0016740">
    <property type="term" value="F:transferase activity"/>
    <property type="evidence" value="ECO:0007669"/>
    <property type="project" value="UniProtKB-KW"/>
</dbReference>
<organism evidence="9 10">
    <name type="scientific">Gloeothece verrucosa (strain PCC 7822)</name>
    <name type="common">Cyanothece sp. (strain PCC 7822)</name>
    <dbReference type="NCBI Taxonomy" id="497965"/>
    <lineage>
        <taxon>Bacteria</taxon>
        <taxon>Bacillati</taxon>
        <taxon>Cyanobacteriota</taxon>
        <taxon>Cyanophyceae</taxon>
        <taxon>Oscillatoriophycideae</taxon>
        <taxon>Chroococcales</taxon>
        <taxon>Aphanothecaceae</taxon>
        <taxon>Gloeothece</taxon>
        <taxon>Gloeothece verrucosa</taxon>
    </lineage>
</organism>
<dbReference type="GO" id="GO:0071555">
    <property type="term" value="P:cell wall organization"/>
    <property type="evidence" value="ECO:0007669"/>
    <property type="project" value="UniProtKB-UniRule"/>
</dbReference>
<feature type="chain" id="PRO_5003141172" evidence="7">
    <location>
        <begin position="19"/>
        <end position="185"/>
    </location>
</feature>
<reference evidence="10" key="1">
    <citation type="journal article" date="2011" name="MBio">
        <title>Novel metabolic attributes of the genus Cyanothece, comprising a group of unicellular nitrogen-fixing Cyanobacteria.</title>
        <authorList>
            <person name="Bandyopadhyay A."/>
            <person name="Elvitigala T."/>
            <person name="Welsh E."/>
            <person name="Stockel J."/>
            <person name="Liberton M."/>
            <person name="Min H."/>
            <person name="Sherman L.A."/>
            <person name="Pakrasi H.B."/>
        </authorList>
    </citation>
    <scope>NUCLEOTIDE SEQUENCE [LARGE SCALE GENOMIC DNA]</scope>
    <source>
        <strain evidence="10">PCC 7822</strain>
    </source>
</reference>
<keyword evidence="10" id="KW-1185">Reference proteome</keyword>
<feature type="signal peptide" evidence="7">
    <location>
        <begin position="1"/>
        <end position="18"/>
    </location>
</feature>
<sequence>MKKTILAVSILSLIGVCAYINNVASAEKNEEITAQNISPCETCLQLIRDPQERTNQLGNPLYLLEVYLDGQIIYTLEAVSGRAYSQQRNRNIAGTEAPLPDGEYRISQRIQRGSMREVGETFIPVYPLFQTGRRDLGIHYDPSFNQNNGEDGTSGCIGLTNKADRNLINRFVQNYHPQELIVKIE</sequence>
<evidence type="ECO:0000313" key="9">
    <source>
        <dbReference type="EMBL" id="ADN17121.1"/>
    </source>
</evidence>
<dbReference type="SUPFAM" id="SSF141523">
    <property type="entry name" value="L,D-transpeptidase catalytic domain-like"/>
    <property type="match status" value="1"/>
</dbReference>
<dbReference type="InterPro" id="IPR038063">
    <property type="entry name" value="Transpep_catalytic_dom"/>
</dbReference>
<comment type="pathway">
    <text evidence="1 6">Cell wall biogenesis; peptidoglycan biosynthesis.</text>
</comment>
<evidence type="ECO:0000259" key="8">
    <source>
        <dbReference type="PROSITE" id="PS52029"/>
    </source>
</evidence>
<protein>
    <submittedName>
        <fullName evidence="9">ErfK/YbiS/YcfS/YnhG family protein</fullName>
    </submittedName>
</protein>
<keyword evidence="7" id="KW-0732">Signal</keyword>
<dbReference type="PROSITE" id="PS52029">
    <property type="entry name" value="LD_TPASE"/>
    <property type="match status" value="1"/>
</dbReference>
<dbReference type="RefSeq" id="WP_013325159.1">
    <property type="nucleotide sequence ID" value="NC_014501.1"/>
</dbReference>
<dbReference type="Pfam" id="PF03734">
    <property type="entry name" value="YkuD"/>
    <property type="match status" value="1"/>
</dbReference>
<keyword evidence="4 6" id="KW-0573">Peptidoglycan synthesis</keyword>
<dbReference type="HOGENOM" id="CLU_093415_1_0_3"/>
<dbReference type="CDD" id="cd16913">
    <property type="entry name" value="YkuD_like"/>
    <property type="match status" value="1"/>
</dbReference>
<dbReference type="OrthoDB" id="555330at2"/>
<dbReference type="eggNOG" id="COG1376">
    <property type="taxonomic scope" value="Bacteria"/>
</dbReference>
<dbReference type="Gene3D" id="2.40.440.10">
    <property type="entry name" value="L,D-transpeptidase catalytic domain-like"/>
    <property type="match status" value="1"/>
</dbReference>
<keyword evidence="2" id="KW-0808">Transferase</keyword>
<feature type="domain" description="L,D-TPase catalytic" evidence="8">
    <location>
        <begin position="53"/>
        <end position="183"/>
    </location>
</feature>
<dbReference type="GO" id="GO:0009252">
    <property type="term" value="P:peptidoglycan biosynthetic process"/>
    <property type="evidence" value="ECO:0007669"/>
    <property type="project" value="UniProtKB-UniPathway"/>
</dbReference>
<dbReference type="AlphaFoldDB" id="E0U612"/>
<gene>
    <name evidence="9" type="ordered locus">Cyan7822_5240</name>
</gene>
<dbReference type="EMBL" id="CP002198">
    <property type="protein sequence ID" value="ADN17121.1"/>
    <property type="molecule type" value="Genomic_DNA"/>
</dbReference>
<evidence type="ECO:0000256" key="7">
    <source>
        <dbReference type="SAM" id="SignalP"/>
    </source>
</evidence>
<evidence type="ECO:0000256" key="4">
    <source>
        <dbReference type="ARBA" id="ARBA00022984"/>
    </source>
</evidence>
<dbReference type="UniPathway" id="UPA00219"/>